<keyword evidence="3" id="KW-1185">Reference proteome</keyword>
<dbReference type="OMA" id="KKPCVDE"/>
<feature type="chain" id="PRO_5043124151" evidence="1">
    <location>
        <begin position="22"/>
        <end position="99"/>
    </location>
</feature>
<evidence type="ECO:0000256" key="1">
    <source>
        <dbReference type="SAM" id="SignalP"/>
    </source>
</evidence>
<gene>
    <name evidence="2" type="ORF">HPLM_LOCUS14559</name>
</gene>
<dbReference type="AlphaFoldDB" id="A0A0N4WSP2"/>
<evidence type="ECO:0000313" key="2">
    <source>
        <dbReference type="EMBL" id="VDO53229.1"/>
    </source>
</evidence>
<feature type="signal peptide" evidence="1">
    <location>
        <begin position="1"/>
        <end position="21"/>
    </location>
</feature>
<evidence type="ECO:0000313" key="4">
    <source>
        <dbReference type="WBParaSite" id="HPLM_0001456701-mRNA-1"/>
    </source>
</evidence>
<reference evidence="2 3" key="2">
    <citation type="submission" date="2018-11" db="EMBL/GenBank/DDBJ databases">
        <authorList>
            <consortium name="Pathogen Informatics"/>
        </authorList>
    </citation>
    <scope>NUCLEOTIDE SEQUENCE [LARGE SCALE GENOMIC DNA]</scope>
    <source>
        <strain evidence="2 3">MHpl1</strain>
    </source>
</reference>
<dbReference type="EMBL" id="UZAF01018611">
    <property type="protein sequence ID" value="VDO53229.1"/>
    <property type="molecule type" value="Genomic_DNA"/>
</dbReference>
<dbReference type="WBParaSite" id="HPLM_0001456701-mRNA-1">
    <property type="protein sequence ID" value="HPLM_0001456701-mRNA-1"/>
    <property type="gene ID" value="HPLM_0001456701"/>
</dbReference>
<dbReference type="Proteomes" id="UP000268014">
    <property type="component" value="Unassembled WGS sequence"/>
</dbReference>
<accession>A0A0N4WSP2</accession>
<protein>
    <submittedName>
        <fullName evidence="4">Cystatin domain-containing protein</fullName>
    </submittedName>
</protein>
<keyword evidence="1" id="KW-0732">Signal</keyword>
<organism evidence="4">
    <name type="scientific">Haemonchus placei</name>
    <name type="common">Barber's pole worm</name>
    <dbReference type="NCBI Taxonomy" id="6290"/>
    <lineage>
        <taxon>Eukaryota</taxon>
        <taxon>Metazoa</taxon>
        <taxon>Ecdysozoa</taxon>
        <taxon>Nematoda</taxon>
        <taxon>Chromadorea</taxon>
        <taxon>Rhabditida</taxon>
        <taxon>Rhabditina</taxon>
        <taxon>Rhabditomorpha</taxon>
        <taxon>Strongyloidea</taxon>
        <taxon>Trichostrongylidae</taxon>
        <taxon>Haemonchus</taxon>
    </lineage>
</organism>
<reference evidence="4" key="1">
    <citation type="submission" date="2017-02" db="UniProtKB">
        <authorList>
            <consortium name="WormBaseParasite"/>
        </authorList>
    </citation>
    <scope>IDENTIFICATION</scope>
</reference>
<sequence>MKYLLLALCFCLSRSKPPSEAEVLAALKAQQVPPEARLLSGEALVKYVNEKQNLFKAELKPTNKYLRYKVMDLKFVQQNMKPVIEDENDPGDDIPERSV</sequence>
<dbReference type="OrthoDB" id="5869113at2759"/>
<proteinExistence type="predicted"/>
<evidence type="ECO:0000313" key="3">
    <source>
        <dbReference type="Proteomes" id="UP000268014"/>
    </source>
</evidence>
<name>A0A0N4WSP2_HAEPC</name>